<dbReference type="InterPro" id="IPR002562">
    <property type="entry name" value="3'-5'_exonuclease_dom"/>
</dbReference>
<reference evidence="4 5" key="1">
    <citation type="submission" date="2014-09" db="EMBL/GenBank/DDBJ databases">
        <authorList>
            <person name="Ellenberger Sabrina"/>
        </authorList>
    </citation>
    <scope>NUCLEOTIDE SEQUENCE [LARGE SCALE GENOMIC DNA]</scope>
    <source>
        <strain evidence="4 5">CBS 412.66</strain>
    </source>
</reference>
<dbReference type="GO" id="GO:0003676">
    <property type="term" value="F:nucleic acid binding"/>
    <property type="evidence" value="ECO:0007669"/>
    <property type="project" value="InterPro"/>
</dbReference>
<keyword evidence="1" id="KW-0540">Nuclease</keyword>
<evidence type="ECO:0000256" key="2">
    <source>
        <dbReference type="ARBA" id="ARBA00022801"/>
    </source>
</evidence>
<name>A0A0B7MLY9_9FUNG</name>
<evidence type="ECO:0000313" key="4">
    <source>
        <dbReference type="EMBL" id="CEP06806.1"/>
    </source>
</evidence>
<evidence type="ECO:0000256" key="1">
    <source>
        <dbReference type="ARBA" id="ARBA00022722"/>
    </source>
</evidence>
<feature type="non-terminal residue" evidence="4">
    <location>
        <position position="1"/>
    </location>
</feature>
<dbReference type="EMBL" id="LN718725">
    <property type="protein sequence ID" value="CEP06806.1"/>
    <property type="molecule type" value="Genomic_DNA"/>
</dbReference>
<dbReference type="PANTHER" id="PTHR13620">
    <property type="entry name" value="3-5 EXONUCLEASE"/>
    <property type="match status" value="1"/>
</dbReference>
<dbReference type="GO" id="GO:0005737">
    <property type="term" value="C:cytoplasm"/>
    <property type="evidence" value="ECO:0007669"/>
    <property type="project" value="TreeGrafter"/>
</dbReference>
<dbReference type="PANTHER" id="PTHR13620:SF104">
    <property type="entry name" value="EXONUCLEASE 3'-5' DOMAIN-CONTAINING PROTEIN 2"/>
    <property type="match status" value="1"/>
</dbReference>
<protein>
    <recommendedName>
        <fullName evidence="3">3'-5' exonuclease domain-containing protein</fullName>
    </recommendedName>
</protein>
<evidence type="ECO:0000313" key="5">
    <source>
        <dbReference type="Proteomes" id="UP000054107"/>
    </source>
</evidence>
<dbReference type="Pfam" id="PF01612">
    <property type="entry name" value="DNA_pol_A_exo1"/>
    <property type="match status" value="1"/>
</dbReference>
<sequence length="582" mass="65553">AVSTVSTQNSNSTARLQEYILPEDVRVHVLETVTDINTTIDSLLQLTVNSRIFVGFDCEWYFSRNPYVVGRVSLIQVAHEKCVWLVRLNKIPRDKFPKSLQLFLESNKVVKMGRNVSSDLKKIERDFGFASGSLQGSFDLASYCKSKGVIRRATVSLENLCKKVLKKSLPKDSSTARQSDWGTEKLRESQVSYAAKDAFVSIDIFRALENLEAVGAPVDRPSRVIGKYIAIHNKYASGRAKAYGFVVEEKMARPKMWSKAVINVTEVCVPGAFIFGEDKSLEALGQVPFQITVDLAHHSLVTARDPSLDEPSALDFVPNDDDGTLSSLSTRVLKDVFHLMDMIPINLNHGMSKEFSRKLRDALFVNNIDDEAMIRSYLDGLPDEDPNKMTFDQLMKKRPGWVLKRIRRHVPQPVELATAVQALFDTYQDSKCAISGLPLFDKRCKKVASNVLETIKKGHVSDPPGVSWYYHMYTDRHGFPVYRCTRGTNSIEGGVHQNIVRKFASFNASPALTDCSLADYRLRHNIQVGSKNRYGITYRSHFSPWIQQAINFMRCKIGQPVLRSYADPSGNAFYFTSVGESF</sequence>
<organism evidence="4 5">
    <name type="scientific">Parasitella parasitica</name>
    <dbReference type="NCBI Taxonomy" id="35722"/>
    <lineage>
        <taxon>Eukaryota</taxon>
        <taxon>Fungi</taxon>
        <taxon>Fungi incertae sedis</taxon>
        <taxon>Mucoromycota</taxon>
        <taxon>Mucoromycotina</taxon>
        <taxon>Mucoromycetes</taxon>
        <taxon>Mucorales</taxon>
        <taxon>Mucorineae</taxon>
        <taxon>Mucoraceae</taxon>
        <taxon>Parasitella</taxon>
    </lineage>
</organism>
<gene>
    <name evidence="4" type="primary">PARPA_00050.1 scaffold 198</name>
</gene>
<dbReference type="STRING" id="35722.A0A0B7MLY9"/>
<dbReference type="Gene3D" id="3.30.420.10">
    <property type="entry name" value="Ribonuclease H-like superfamily/Ribonuclease H"/>
    <property type="match status" value="1"/>
</dbReference>
<dbReference type="Proteomes" id="UP000054107">
    <property type="component" value="Unassembled WGS sequence"/>
</dbReference>
<feature type="domain" description="3'-5' exonuclease" evidence="3">
    <location>
        <begin position="30"/>
        <end position="213"/>
    </location>
</feature>
<dbReference type="SUPFAM" id="SSF53098">
    <property type="entry name" value="Ribonuclease H-like"/>
    <property type="match status" value="1"/>
</dbReference>
<dbReference type="SMART" id="SM00474">
    <property type="entry name" value="35EXOc"/>
    <property type="match status" value="1"/>
</dbReference>
<dbReference type="GO" id="GO:0005634">
    <property type="term" value="C:nucleus"/>
    <property type="evidence" value="ECO:0007669"/>
    <property type="project" value="TreeGrafter"/>
</dbReference>
<dbReference type="InterPro" id="IPR012337">
    <property type="entry name" value="RNaseH-like_sf"/>
</dbReference>
<dbReference type="InterPro" id="IPR036397">
    <property type="entry name" value="RNaseH_sf"/>
</dbReference>
<dbReference type="OrthoDB" id="2267587at2759"/>
<dbReference type="GO" id="GO:0006139">
    <property type="term" value="P:nucleobase-containing compound metabolic process"/>
    <property type="evidence" value="ECO:0007669"/>
    <property type="project" value="InterPro"/>
</dbReference>
<feature type="non-terminal residue" evidence="4">
    <location>
        <position position="582"/>
    </location>
</feature>
<dbReference type="InterPro" id="IPR051132">
    <property type="entry name" value="3-5_Exonuclease_domain"/>
</dbReference>
<proteinExistence type="predicted"/>
<keyword evidence="2" id="KW-0378">Hydrolase</keyword>
<dbReference type="GO" id="GO:0008408">
    <property type="term" value="F:3'-5' exonuclease activity"/>
    <property type="evidence" value="ECO:0007669"/>
    <property type="project" value="InterPro"/>
</dbReference>
<accession>A0A0B7MLY9</accession>
<dbReference type="CDD" id="cd06141">
    <property type="entry name" value="WRN_exo"/>
    <property type="match status" value="1"/>
</dbReference>
<dbReference type="AlphaFoldDB" id="A0A0B7MLY9"/>
<keyword evidence="5" id="KW-1185">Reference proteome</keyword>
<evidence type="ECO:0000259" key="3">
    <source>
        <dbReference type="SMART" id="SM00474"/>
    </source>
</evidence>